<dbReference type="Proteomes" id="UP001432027">
    <property type="component" value="Unassembled WGS sequence"/>
</dbReference>
<evidence type="ECO:0000256" key="1">
    <source>
        <dbReference type="SAM" id="Phobius"/>
    </source>
</evidence>
<accession>A0AAV5T7Q6</accession>
<dbReference type="AlphaFoldDB" id="A0AAV5T7Q6"/>
<gene>
    <name evidence="2" type="ORF">PENTCL1PPCAC_10510</name>
</gene>
<keyword evidence="1" id="KW-1133">Transmembrane helix</keyword>
<keyword evidence="1" id="KW-0812">Transmembrane</keyword>
<feature type="transmembrane region" description="Helical" evidence="1">
    <location>
        <begin position="33"/>
        <end position="52"/>
    </location>
</feature>
<name>A0AAV5T7Q6_9BILA</name>
<comment type="caution">
    <text evidence="2">The sequence shown here is derived from an EMBL/GenBank/DDBJ whole genome shotgun (WGS) entry which is preliminary data.</text>
</comment>
<evidence type="ECO:0000313" key="3">
    <source>
        <dbReference type="Proteomes" id="UP001432027"/>
    </source>
</evidence>
<organism evidence="2 3">
    <name type="scientific">Pristionchus entomophagus</name>
    <dbReference type="NCBI Taxonomy" id="358040"/>
    <lineage>
        <taxon>Eukaryota</taxon>
        <taxon>Metazoa</taxon>
        <taxon>Ecdysozoa</taxon>
        <taxon>Nematoda</taxon>
        <taxon>Chromadorea</taxon>
        <taxon>Rhabditida</taxon>
        <taxon>Rhabditina</taxon>
        <taxon>Diplogasteromorpha</taxon>
        <taxon>Diplogasteroidea</taxon>
        <taxon>Neodiplogasteridae</taxon>
        <taxon>Pristionchus</taxon>
    </lineage>
</organism>
<keyword evidence="1" id="KW-0472">Membrane</keyword>
<feature type="non-terminal residue" evidence="2">
    <location>
        <position position="1"/>
    </location>
</feature>
<feature type="transmembrane region" description="Helical" evidence="1">
    <location>
        <begin position="58"/>
        <end position="80"/>
    </location>
</feature>
<dbReference type="EMBL" id="BTSX01000003">
    <property type="protein sequence ID" value="GMS88335.1"/>
    <property type="molecule type" value="Genomic_DNA"/>
</dbReference>
<reference evidence="2" key="1">
    <citation type="submission" date="2023-10" db="EMBL/GenBank/DDBJ databases">
        <title>Genome assembly of Pristionchus species.</title>
        <authorList>
            <person name="Yoshida K."/>
            <person name="Sommer R.J."/>
        </authorList>
    </citation>
    <scope>NUCLEOTIDE SEQUENCE</scope>
    <source>
        <strain evidence="2">RS0144</strain>
    </source>
</reference>
<sequence length="95" mass="10405">LRNMETNRENDYDEAPSTCCIANPSARCQAGMIVSLILWSALTGVVTVLIGTSESPSWWIVIICSGVMFALAISTAIVMASRQMMRQHKRSRSVA</sequence>
<proteinExistence type="predicted"/>
<evidence type="ECO:0000313" key="2">
    <source>
        <dbReference type="EMBL" id="GMS88335.1"/>
    </source>
</evidence>
<keyword evidence="3" id="KW-1185">Reference proteome</keyword>
<protein>
    <submittedName>
        <fullName evidence="2">Uncharacterized protein</fullName>
    </submittedName>
</protein>